<dbReference type="SUPFAM" id="SSF57501">
    <property type="entry name" value="Cystine-knot cytokines"/>
    <property type="match status" value="1"/>
</dbReference>
<dbReference type="PANTHER" id="PTHR33995">
    <property type="entry name" value="PROTEIN CBG18546"/>
    <property type="match status" value="1"/>
</dbReference>
<gene>
    <name evidence="3" type="ORF">PEVE_00005191</name>
</gene>
<evidence type="ECO:0000313" key="3">
    <source>
        <dbReference type="EMBL" id="CAH3020014.1"/>
    </source>
</evidence>
<dbReference type="Proteomes" id="UP001159427">
    <property type="component" value="Unassembled WGS sequence"/>
</dbReference>
<organism evidence="3 4">
    <name type="scientific">Porites evermanni</name>
    <dbReference type="NCBI Taxonomy" id="104178"/>
    <lineage>
        <taxon>Eukaryota</taxon>
        <taxon>Metazoa</taxon>
        <taxon>Cnidaria</taxon>
        <taxon>Anthozoa</taxon>
        <taxon>Hexacorallia</taxon>
        <taxon>Scleractinia</taxon>
        <taxon>Fungiina</taxon>
        <taxon>Poritidae</taxon>
        <taxon>Porites</taxon>
    </lineage>
</organism>
<feature type="chain" id="PRO_5045945769" evidence="2">
    <location>
        <begin position="19"/>
        <end position="269"/>
    </location>
</feature>
<proteinExistence type="predicted"/>
<keyword evidence="4" id="KW-1185">Reference proteome</keyword>
<accession>A0ABN8LWQ2</accession>
<feature type="region of interest" description="Disordered" evidence="1">
    <location>
        <begin position="125"/>
        <end position="145"/>
    </location>
</feature>
<dbReference type="EMBL" id="CALNXI010000133">
    <property type="protein sequence ID" value="CAH3020014.1"/>
    <property type="molecule type" value="Genomic_DNA"/>
</dbReference>
<dbReference type="PANTHER" id="PTHR33995:SF7">
    <property type="entry name" value="BURSICON SUBUNIT ALPHA-RELATED"/>
    <property type="match status" value="1"/>
</dbReference>
<feature type="non-terminal residue" evidence="3">
    <location>
        <position position="1"/>
    </location>
</feature>
<evidence type="ECO:0000256" key="1">
    <source>
        <dbReference type="SAM" id="MobiDB-lite"/>
    </source>
</evidence>
<feature type="compositionally biased region" description="Polar residues" evidence="1">
    <location>
        <begin position="126"/>
        <end position="142"/>
    </location>
</feature>
<reference evidence="3 4" key="1">
    <citation type="submission" date="2022-05" db="EMBL/GenBank/DDBJ databases">
        <authorList>
            <consortium name="Genoscope - CEA"/>
            <person name="William W."/>
        </authorList>
    </citation>
    <scope>NUCLEOTIDE SEQUENCE [LARGE SCALE GENOMIC DNA]</scope>
</reference>
<dbReference type="InterPro" id="IPR029034">
    <property type="entry name" value="Cystine-knot_cytokine"/>
</dbReference>
<protein>
    <submittedName>
        <fullName evidence="3">Uncharacterized protein</fullName>
    </submittedName>
</protein>
<sequence>QVLLIVILIFLLMDVSESRFRYRTKRHRNFGSRGRGTIRKTKPTRFKTTSAPLPSNRVIRQDECSVIVDKLPKKRPPGPICLRMSETQKLAMLREVGGYIPRYMALNRKHAEKFEDLTLDRLPLPSNVSSSQTSGSIPTGTKSDVRSKRMVDDSVTFIQQCRVAGVDPEIGLLRLCTECSAFTALPANVFPPFINEVVCNFGLPPGVNGPDCFNRIGFCQQGVIRFNFLRSTGEFEEDDDDDDVFIEELETFEQDVRTCCQCRAFTFIG</sequence>
<evidence type="ECO:0000256" key="2">
    <source>
        <dbReference type="SAM" id="SignalP"/>
    </source>
</evidence>
<evidence type="ECO:0000313" key="4">
    <source>
        <dbReference type="Proteomes" id="UP001159427"/>
    </source>
</evidence>
<comment type="caution">
    <text evidence="3">The sequence shown here is derived from an EMBL/GenBank/DDBJ whole genome shotgun (WGS) entry which is preliminary data.</text>
</comment>
<name>A0ABN8LWQ2_9CNID</name>
<keyword evidence="2" id="KW-0732">Signal</keyword>
<feature type="signal peptide" evidence="2">
    <location>
        <begin position="1"/>
        <end position="18"/>
    </location>
</feature>